<dbReference type="KEGG" id="sphj:BSL82_03620"/>
<gene>
    <name evidence="1" type="ORF">BSL82_03620</name>
</gene>
<accession>A0A1L3ZS99</accession>
<protein>
    <submittedName>
        <fullName evidence="1">Uncharacterized protein</fullName>
    </submittedName>
</protein>
<evidence type="ECO:0000313" key="2">
    <source>
        <dbReference type="Proteomes" id="UP000182063"/>
    </source>
</evidence>
<reference evidence="2" key="1">
    <citation type="submission" date="2016-11" db="EMBL/GenBank/DDBJ databases">
        <title>Complete Genome Sequence of alachlor-degrading Sphingomonas sp. strain JJ-A5.</title>
        <authorList>
            <person name="Lee H."/>
            <person name="Ka J.-O."/>
        </authorList>
    </citation>
    <scope>NUCLEOTIDE SEQUENCE [LARGE SCALE GENOMIC DNA]</scope>
    <source>
        <strain evidence="2">JJ-A5</strain>
    </source>
</reference>
<dbReference type="RefSeq" id="WP_072596073.1">
    <property type="nucleotide sequence ID" value="NZ_CP018221.1"/>
</dbReference>
<keyword evidence="2" id="KW-1185">Reference proteome</keyword>
<dbReference type="Proteomes" id="UP000182063">
    <property type="component" value="Chromosome"/>
</dbReference>
<dbReference type="AlphaFoldDB" id="A0A1L3ZS99"/>
<proteinExistence type="predicted"/>
<dbReference type="OrthoDB" id="8404447at2"/>
<dbReference type="STRING" id="1921510.BSL82_03620"/>
<dbReference type="EMBL" id="CP018221">
    <property type="protein sequence ID" value="API58506.1"/>
    <property type="molecule type" value="Genomic_DNA"/>
</dbReference>
<evidence type="ECO:0000313" key="1">
    <source>
        <dbReference type="EMBL" id="API58506.1"/>
    </source>
</evidence>
<name>A0A1L3ZS99_9SPHN</name>
<organism evidence="1 2">
    <name type="scientific">Tardibacter chloracetimidivorans</name>
    <dbReference type="NCBI Taxonomy" id="1921510"/>
    <lineage>
        <taxon>Bacteria</taxon>
        <taxon>Pseudomonadati</taxon>
        <taxon>Pseudomonadota</taxon>
        <taxon>Alphaproteobacteria</taxon>
        <taxon>Sphingomonadales</taxon>
        <taxon>Sphingomonadaceae</taxon>
        <taxon>Tardibacter</taxon>
    </lineage>
</organism>
<sequence>MDKSTPVFPQSLSPEGPFGGMSLRDWFAGQALAGIMNRGTFGPGDASGFAHCAYLIADAMLAAREAPND</sequence>